<dbReference type="InterPro" id="IPR000772">
    <property type="entry name" value="Ricin_B_lectin"/>
</dbReference>
<gene>
    <name evidence="3" type="ORF">Adu01nite_16500</name>
</gene>
<evidence type="ECO:0000256" key="1">
    <source>
        <dbReference type="SAM" id="SignalP"/>
    </source>
</evidence>
<dbReference type="Gene3D" id="2.80.10.50">
    <property type="match status" value="1"/>
</dbReference>
<feature type="domain" description="Ricin B lectin" evidence="2">
    <location>
        <begin position="33"/>
        <end position="92"/>
    </location>
</feature>
<feature type="chain" id="PRO_5045040428" description="Ricin B lectin domain-containing protein" evidence="1">
    <location>
        <begin position="28"/>
        <end position="242"/>
    </location>
</feature>
<dbReference type="Proteomes" id="UP000637628">
    <property type="component" value="Unassembled WGS sequence"/>
</dbReference>
<dbReference type="InterPro" id="IPR035992">
    <property type="entry name" value="Ricin_B-like_lectins"/>
</dbReference>
<evidence type="ECO:0000259" key="2">
    <source>
        <dbReference type="Pfam" id="PF14200"/>
    </source>
</evidence>
<evidence type="ECO:0000313" key="3">
    <source>
        <dbReference type="EMBL" id="GIE00300.1"/>
    </source>
</evidence>
<feature type="signal peptide" evidence="1">
    <location>
        <begin position="1"/>
        <end position="27"/>
    </location>
</feature>
<name>A0ABQ3YRU3_9ACTN</name>
<dbReference type="SUPFAM" id="SSF50370">
    <property type="entry name" value="Ricin B-like lectins"/>
    <property type="match status" value="1"/>
</dbReference>
<organism evidence="3 4">
    <name type="scientific">Paractinoplanes durhamensis</name>
    <dbReference type="NCBI Taxonomy" id="113563"/>
    <lineage>
        <taxon>Bacteria</taxon>
        <taxon>Bacillati</taxon>
        <taxon>Actinomycetota</taxon>
        <taxon>Actinomycetes</taxon>
        <taxon>Micromonosporales</taxon>
        <taxon>Micromonosporaceae</taxon>
        <taxon>Paractinoplanes</taxon>
    </lineage>
</organism>
<dbReference type="Pfam" id="PF14200">
    <property type="entry name" value="RicinB_lectin_2"/>
    <property type="match status" value="1"/>
</dbReference>
<dbReference type="PROSITE" id="PS50231">
    <property type="entry name" value="RICIN_B_LECTIN"/>
    <property type="match status" value="1"/>
</dbReference>
<reference evidence="3 4" key="1">
    <citation type="submission" date="2021-01" db="EMBL/GenBank/DDBJ databases">
        <title>Whole genome shotgun sequence of Actinoplanes durhamensis NBRC 14914.</title>
        <authorList>
            <person name="Komaki H."/>
            <person name="Tamura T."/>
        </authorList>
    </citation>
    <scope>NUCLEOTIDE SEQUENCE [LARGE SCALE GENOMIC DNA]</scope>
    <source>
        <strain evidence="3 4">NBRC 14914</strain>
    </source>
</reference>
<keyword evidence="4" id="KW-1185">Reference proteome</keyword>
<proteinExistence type="predicted"/>
<dbReference type="RefSeq" id="WP_307836590.1">
    <property type="nucleotide sequence ID" value="NZ_BAAATX010000002.1"/>
</dbReference>
<comment type="caution">
    <text evidence="3">The sequence shown here is derived from an EMBL/GenBank/DDBJ whole genome shotgun (WGS) entry which is preliminary data.</text>
</comment>
<dbReference type="EMBL" id="BOML01000013">
    <property type="protein sequence ID" value="GIE00300.1"/>
    <property type="molecule type" value="Genomic_DNA"/>
</dbReference>
<evidence type="ECO:0000313" key="4">
    <source>
        <dbReference type="Proteomes" id="UP000637628"/>
    </source>
</evidence>
<keyword evidence="1" id="KW-0732">Signal</keyword>
<accession>A0ABQ3YRU3</accession>
<sequence length="242" mass="24646">MKRVAALAVTVLAGAALAVVSAGPASAAIGAVRGAASGLCLDALSAGTANGTLLDLYTCNGGGNQKWNVTVGSAGCPASGGLTWTLARASSPTADQTDAYTQITTAMNLAVAEYNCYLGTAKALYVTYDTSVATADGNYNGTIRFGSSRGYMNQATAQHEIAHTLGVGTYSTWSAHVSGGQWTGSAAIAKLRSVTGNASAVLYADTQHFWPYGLNQAAEATSADDYIRNVKLVAALRTDMGL</sequence>
<protein>
    <recommendedName>
        <fullName evidence="2">Ricin B lectin domain-containing protein</fullName>
    </recommendedName>
</protein>